<sequence length="93" mass="10882">IIIIKYGIISSLLVIYFYKDDFITQIHNDTLLFGYKVMITISMKCRSIILLKEDKFKEIDKAENLSIICQNCSENLDLRNNKGQEIHNERSPI</sequence>
<comment type="caution">
    <text evidence="1">The sequence shown here is derived from an EMBL/GenBank/DDBJ whole genome shotgun (WGS) entry which is preliminary data.</text>
</comment>
<accession>A0ABD1ZXY6</accession>
<keyword evidence="2" id="KW-1185">Reference proteome</keyword>
<reference evidence="1 2" key="1">
    <citation type="journal article" date="2024" name="Ann. Entomol. Soc. Am.">
        <title>Genomic analyses of the southern and eastern yellowjacket wasps (Hymenoptera: Vespidae) reveal evolutionary signatures of social life.</title>
        <authorList>
            <person name="Catto M.A."/>
            <person name="Caine P.B."/>
            <person name="Orr S.E."/>
            <person name="Hunt B.G."/>
            <person name="Goodisman M.A.D."/>
        </authorList>
    </citation>
    <scope>NUCLEOTIDE SEQUENCE [LARGE SCALE GENOMIC DNA]</scope>
    <source>
        <strain evidence="1">233</strain>
        <tissue evidence="1">Head and thorax</tissue>
    </source>
</reference>
<evidence type="ECO:0000313" key="2">
    <source>
        <dbReference type="Proteomes" id="UP001607302"/>
    </source>
</evidence>
<feature type="non-terminal residue" evidence="1">
    <location>
        <position position="1"/>
    </location>
</feature>
<name>A0ABD1ZXY6_VESSQ</name>
<protein>
    <submittedName>
        <fullName evidence="1">RecQ-mediated genome instability protein 1-like isoform X2</fullName>
    </submittedName>
</protein>
<dbReference type="Proteomes" id="UP001607302">
    <property type="component" value="Unassembled WGS sequence"/>
</dbReference>
<dbReference type="AlphaFoldDB" id="A0ABD1ZXY6"/>
<evidence type="ECO:0000313" key="1">
    <source>
        <dbReference type="EMBL" id="KAL2713233.1"/>
    </source>
</evidence>
<organism evidence="1 2">
    <name type="scientific">Vespula squamosa</name>
    <name type="common">Southern yellow jacket</name>
    <name type="synonym">Wasp</name>
    <dbReference type="NCBI Taxonomy" id="30214"/>
    <lineage>
        <taxon>Eukaryota</taxon>
        <taxon>Metazoa</taxon>
        <taxon>Ecdysozoa</taxon>
        <taxon>Arthropoda</taxon>
        <taxon>Hexapoda</taxon>
        <taxon>Insecta</taxon>
        <taxon>Pterygota</taxon>
        <taxon>Neoptera</taxon>
        <taxon>Endopterygota</taxon>
        <taxon>Hymenoptera</taxon>
        <taxon>Apocrita</taxon>
        <taxon>Aculeata</taxon>
        <taxon>Vespoidea</taxon>
        <taxon>Vespidae</taxon>
        <taxon>Vespinae</taxon>
        <taxon>Vespula</taxon>
    </lineage>
</organism>
<gene>
    <name evidence="1" type="ORF">V1478_016931</name>
</gene>
<dbReference type="EMBL" id="JAUDFV010000158">
    <property type="protein sequence ID" value="KAL2713233.1"/>
    <property type="molecule type" value="Genomic_DNA"/>
</dbReference>
<proteinExistence type="predicted"/>